<dbReference type="WBParaSite" id="PDA_v2.g27482.t1">
    <property type="protein sequence ID" value="PDA_v2.g27482.t1"/>
    <property type="gene ID" value="PDA_v2.g27482"/>
</dbReference>
<evidence type="ECO:0000256" key="1">
    <source>
        <dbReference type="SAM" id="Phobius"/>
    </source>
</evidence>
<dbReference type="CDD" id="cd18186">
    <property type="entry name" value="BTB_POZ_ZBTB_KLHL-like"/>
    <property type="match status" value="1"/>
</dbReference>
<dbReference type="Gene3D" id="3.30.710.10">
    <property type="entry name" value="Potassium Channel Kv1.1, Chain A"/>
    <property type="match status" value="1"/>
</dbReference>
<dbReference type="InterPro" id="IPR011333">
    <property type="entry name" value="SKP1/BTB/POZ_sf"/>
</dbReference>
<dbReference type="Proteomes" id="UP000887578">
    <property type="component" value="Unplaced"/>
</dbReference>
<feature type="transmembrane region" description="Helical" evidence="1">
    <location>
        <begin position="301"/>
        <end position="326"/>
    </location>
</feature>
<feature type="transmembrane region" description="Helical" evidence="1">
    <location>
        <begin position="253"/>
        <end position="270"/>
    </location>
</feature>
<keyword evidence="3" id="KW-1185">Reference proteome</keyword>
<organism evidence="3 4">
    <name type="scientific">Panagrolaimus davidi</name>
    <dbReference type="NCBI Taxonomy" id="227884"/>
    <lineage>
        <taxon>Eukaryota</taxon>
        <taxon>Metazoa</taxon>
        <taxon>Ecdysozoa</taxon>
        <taxon>Nematoda</taxon>
        <taxon>Chromadorea</taxon>
        <taxon>Rhabditida</taxon>
        <taxon>Tylenchina</taxon>
        <taxon>Panagrolaimomorpha</taxon>
        <taxon>Panagrolaimoidea</taxon>
        <taxon>Panagrolaimidae</taxon>
        <taxon>Panagrolaimus</taxon>
    </lineage>
</organism>
<proteinExistence type="predicted"/>
<reference evidence="4" key="1">
    <citation type="submission" date="2022-11" db="UniProtKB">
        <authorList>
            <consortium name="WormBaseParasite"/>
        </authorList>
    </citation>
    <scope>IDENTIFICATION</scope>
</reference>
<evidence type="ECO:0000259" key="2">
    <source>
        <dbReference type="Pfam" id="PF00651"/>
    </source>
</evidence>
<dbReference type="Pfam" id="PF00651">
    <property type="entry name" value="BTB"/>
    <property type="match status" value="1"/>
</dbReference>
<dbReference type="InterPro" id="IPR000210">
    <property type="entry name" value="BTB/POZ_dom"/>
</dbReference>
<feature type="transmembrane region" description="Helical" evidence="1">
    <location>
        <begin position="194"/>
        <end position="211"/>
    </location>
</feature>
<dbReference type="SUPFAM" id="SSF54695">
    <property type="entry name" value="POZ domain"/>
    <property type="match status" value="1"/>
</dbReference>
<dbReference type="AlphaFoldDB" id="A0A914QJI0"/>
<name>A0A914QJI0_9BILA</name>
<keyword evidence="1" id="KW-1133">Transmembrane helix</keyword>
<dbReference type="PANTHER" id="PTHR24413">
    <property type="entry name" value="SPECKLE-TYPE POZ PROTEIN"/>
    <property type="match status" value="1"/>
</dbReference>
<keyword evidence="1" id="KW-0812">Transmembrane</keyword>
<feature type="transmembrane region" description="Helical" evidence="1">
    <location>
        <begin position="155"/>
        <end position="174"/>
    </location>
</feature>
<evidence type="ECO:0000313" key="3">
    <source>
        <dbReference type="Proteomes" id="UP000887578"/>
    </source>
</evidence>
<accession>A0A914QJI0</accession>
<keyword evidence="1" id="KW-0472">Membrane</keyword>
<feature type="transmembrane region" description="Helical" evidence="1">
    <location>
        <begin position="346"/>
        <end position="367"/>
    </location>
</feature>
<feature type="domain" description="BTB" evidence="2">
    <location>
        <begin position="4"/>
        <end position="69"/>
    </location>
</feature>
<feature type="transmembrane region" description="Helical" evidence="1">
    <location>
        <begin position="223"/>
        <end position="247"/>
    </location>
</feature>
<sequence>MIQSGLKESEDGKIVIIDFDFKTVEIALKFCYGIEENWSLDSAVEVLQFADRYDLNDLKNSVETFLSSQLCPINVCKITNASIFSNSVKLRETCFEYLLECNQKKIFVSDLDCLDKDIAFKLMKSSFSLSPNMNKIEMINQIVERIRYPQIRRRLVIKITEIAALMLIASFLIGKFLANDVDSFFQNINQIWRKHIFCGIQLLWFAVYFTIDHFQVLRQQKYLKWISLLISVTFSGFLVASCINYYGQKIADFASIFTLFGTIVLIKYAIIESDDDIDVYIWPYCLIPNVFSLLIKDFLPFPWLFSVISCSVCVIATMLSFFVHFLQIMGNQMVVIPQNEFVHASLTLFTIILQLFMFTLGFLNGIFECNIEYGFRSLVSYFS</sequence>
<protein>
    <submittedName>
        <fullName evidence="4">BTB domain-containing protein</fullName>
    </submittedName>
</protein>
<evidence type="ECO:0000313" key="4">
    <source>
        <dbReference type="WBParaSite" id="PDA_v2.g27482.t1"/>
    </source>
</evidence>